<name>A0A1V1VF40_PHODP</name>
<evidence type="ECO:0000313" key="6">
    <source>
        <dbReference type="Proteomes" id="UP000516656"/>
    </source>
</evidence>
<dbReference type="Pfam" id="PF11932">
    <property type="entry name" value="DUF3450"/>
    <property type="match status" value="1"/>
</dbReference>
<dbReference type="Proteomes" id="UP000516656">
    <property type="component" value="Chromosome 2"/>
</dbReference>
<dbReference type="Proteomes" id="UP000218676">
    <property type="component" value="Chromosome 2"/>
</dbReference>
<evidence type="ECO:0000256" key="1">
    <source>
        <dbReference type="SAM" id="Coils"/>
    </source>
</evidence>
<gene>
    <name evidence="4" type="ORF">IC627_16615</name>
    <name evidence="3" type="ORF">PDPUS_2_00502</name>
</gene>
<organism evidence="4 6">
    <name type="scientific">Photobacterium damsela subsp. piscicida</name>
    <name type="common">Pasteurella piscicida</name>
    <dbReference type="NCBI Taxonomy" id="38294"/>
    <lineage>
        <taxon>Bacteria</taxon>
        <taxon>Pseudomonadati</taxon>
        <taxon>Pseudomonadota</taxon>
        <taxon>Gammaproteobacteria</taxon>
        <taxon>Vibrionales</taxon>
        <taxon>Vibrionaceae</taxon>
        <taxon>Photobacterium</taxon>
    </lineage>
</organism>
<dbReference type="EMBL" id="AP018046">
    <property type="protein sequence ID" value="BAX55088.1"/>
    <property type="molecule type" value="Genomic_DNA"/>
</dbReference>
<dbReference type="InterPro" id="IPR016866">
    <property type="entry name" value="UCP028069"/>
</dbReference>
<accession>A0A1V1VF40</accession>
<dbReference type="SUPFAM" id="SSF48097">
    <property type="entry name" value="Regulator of G-protein signaling, RGS"/>
    <property type="match status" value="1"/>
</dbReference>
<reference evidence="5" key="2">
    <citation type="submission" date="2017-05" db="EMBL/GenBank/DDBJ databases">
        <title>Whole genome sequence of fish pathogenic bacteria, Photobacterium damselae subsp. piscicida, strain 91-197, isolated from hybrid striped bass (Morone sp.) in USA.</title>
        <authorList>
            <person name="Teru Y."/>
            <person name="Hikima J."/>
            <person name="Kono T."/>
            <person name="Sakai M."/>
            <person name="Takano T."/>
            <person name="Hawke J.P."/>
            <person name="Takeyama H."/>
            <person name="Aoki T."/>
        </authorList>
    </citation>
    <scope>NUCLEOTIDE SEQUENCE [LARGE SCALE GENOMIC DNA]</scope>
    <source>
        <strain evidence="5">91-197</strain>
    </source>
</reference>
<reference evidence="4 6" key="3">
    <citation type="submission" date="2020-09" db="EMBL/GenBank/DDBJ databases">
        <title>Complete, closed and curated genome sequences of Photobacterium damselae subsp. piscicida isolates from Australia indicate localised evolution and additional plasmid-borne pathogenicity mechanisms.</title>
        <authorList>
            <person name="Baseggio L."/>
            <person name="Silayeva O."/>
            <person name="Buller N."/>
            <person name="Landos M."/>
            <person name="Engelstaedter J."/>
            <person name="Barnes A.C."/>
        </authorList>
    </citation>
    <scope>NUCLEOTIDE SEQUENCE [LARGE SCALE GENOMIC DNA]</scope>
    <source>
        <strain evidence="4 6">AS-16-0540-1</strain>
    </source>
</reference>
<feature type="signal peptide" evidence="2">
    <location>
        <begin position="1"/>
        <end position="21"/>
    </location>
</feature>
<evidence type="ECO:0000313" key="4">
    <source>
        <dbReference type="EMBL" id="QOD58481.1"/>
    </source>
</evidence>
<evidence type="ECO:0000313" key="5">
    <source>
        <dbReference type="Proteomes" id="UP000218676"/>
    </source>
</evidence>
<evidence type="ECO:0000256" key="2">
    <source>
        <dbReference type="SAM" id="SignalP"/>
    </source>
</evidence>
<dbReference type="AlphaFoldDB" id="A0A1V1VF40"/>
<dbReference type="RefSeq" id="WP_165761798.1">
    <property type="nucleotide sequence ID" value="NZ_AP018046.1"/>
</dbReference>
<protein>
    <submittedName>
        <fullName evidence="4">DUF3450 domain-containing protein</fullName>
    </submittedName>
</protein>
<sequence>MTMKKTCIALLVLSASGTVAANSLDTARSIESKTNAASAVNQDRIDKSADSALNMKAEIERLEEETKNLAIYHDHLARLVENQQQEMVHINQQINDIKETRQGIVPLMYQMLDGLEQVIKQDKPIKEEQRVARLHKLQAMMDQADISDAEKFRRLLEAYQIEMDYGTKLATYQAKITLSDNKIIEANILHLGRLVLVARSLDGQQYWSWNAKDSSWQSVDGDKADNIAQAYAMANKDITPNLLTLPISPSHLSLTQAAGAKQ</sequence>
<dbReference type="EMBL" id="CP061855">
    <property type="protein sequence ID" value="QOD58481.1"/>
    <property type="molecule type" value="Genomic_DNA"/>
</dbReference>
<reference evidence="3" key="1">
    <citation type="journal article" date="2017" name="Genome Announc.">
        <title>Whole-Genome Sequence of Photobacterium damselae subsp. piscicida Strain 91-197, Isolated from Hybrid Striped Bass (Morone sp.) in the United States.</title>
        <authorList>
            <person name="Teru Y."/>
            <person name="Hikima J."/>
            <person name="Kono T."/>
            <person name="Sakai M."/>
            <person name="Takano T."/>
            <person name="Hawke J.P."/>
            <person name="Takeyama H."/>
            <person name="Aoki T."/>
        </authorList>
    </citation>
    <scope>NUCLEOTIDE SEQUENCE</scope>
    <source>
        <strain evidence="3">91-197</strain>
    </source>
</reference>
<keyword evidence="2" id="KW-0732">Signal</keyword>
<evidence type="ECO:0000313" key="3">
    <source>
        <dbReference type="EMBL" id="BAX55088.1"/>
    </source>
</evidence>
<feature type="chain" id="PRO_5041531076" evidence="2">
    <location>
        <begin position="22"/>
        <end position="262"/>
    </location>
</feature>
<feature type="coiled-coil region" evidence="1">
    <location>
        <begin position="45"/>
        <end position="100"/>
    </location>
</feature>
<proteinExistence type="predicted"/>
<dbReference type="InterPro" id="IPR036305">
    <property type="entry name" value="RGS_sf"/>
</dbReference>
<keyword evidence="1" id="KW-0175">Coiled coil</keyword>
<dbReference type="PIRSF" id="PIRSF028069">
    <property type="entry name" value="UCP028069"/>
    <property type="match status" value="1"/>
</dbReference>